<name>A0AAJ0GEF5_9PEZI</name>
<comment type="caution">
    <text evidence="2">The sequence shown here is derived from an EMBL/GenBank/DDBJ whole genome shotgun (WGS) entry which is preliminary data.</text>
</comment>
<dbReference type="InterPro" id="IPR011333">
    <property type="entry name" value="SKP1/BTB/POZ_sf"/>
</dbReference>
<organism evidence="2 3">
    <name type="scientific">Extremus antarcticus</name>
    <dbReference type="NCBI Taxonomy" id="702011"/>
    <lineage>
        <taxon>Eukaryota</taxon>
        <taxon>Fungi</taxon>
        <taxon>Dikarya</taxon>
        <taxon>Ascomycota</taxon>
        <taxon>Pezizomycotina</taxon>
        <taxon>Dothideomycetes</taxon>
        <taxon>Dothideomycetidae</taxon>
        <taxon>Mycosphaerellales</taxon>
        <taxon>Extremaceae</taxon>
        <taxon>Extremus</taxon>
    </lineage>
</organism>
<protein>
    <recommendedName>
        <fullName evidence="1">BTB domain-containing protein</fullName>
    </recommendedName>
</protein>
<accession>A0AAJ0GEF5</accession>
<dbReference type="AlphaFoldDB" id="A0AAJ0GEF5"/>
<reference evidence="2" key="1">
    <citation type="submission" date="2023-04" db="EMBL/GenBank/DDBJ databases">
        <title>Black Yeasts Isolated from many extreme environments.</title>
        <authorList>
            <person name="Coleine C."/>
            <person name="Stajich J.E."/>
            <person name="Selbmann L."/>
        </authorList>
    </citation>
    <scope>NUCLEOTIDE SEQUENCE</scope>
    <source>
        <strain evidence="2">CCFEE 5312</strain>
    </source>
</reference>
<gene>
    <name evidence="2" type="ORF">LTR09_003156</name>
</gene>
<dbReference type="Pfam" id="PF00651">
    <property type="entry name" value="BTB"/>
    <property type="match status" value="1"/>
</dbReference>
<dbReference type="Proteomes" id="UP001271007">
    <property type="component" value="Unassembled WGS sequence"/>
</dbReference>
<keyword evidence="3" id="KW-1185">Reference proteome</keyword>
<sequence>MAAPSQLQELLQLSDDTVTLVVGPDARKLVIHHSVIARASPVLAAAFGSSNSGSSTWKEGEERTMTLMDDDVDAMQILLHFAYSDQLPKHIILPAGYVNDDHPGLYTKLAEACCLGEKYQNRRFNNAIASAITANCSTPSLEAVHYYPGSISIGTIYDGTCVGSKVRKLMVDL</sequence>
<evidence type="ECO:0000313" key="2">
    <source>
        <dbReference type="EMBL" id="KAK3055922.1"/>
    </source>
</evidence>
<evidence type="ECO:0000313" key="3">
    <source>
        <dbReference type="Proteomes" id="UP001271007"/>
    </source>
</evidence>
<evidence type="ECO:0000259" key="1">
    <source>
        <dbReference type="PROSITE" id="PS50097"/>
    </source>
</evidence>
<feature type="domain" description="BTB" evidence="1">
    <location>
        <begin position="16"/>
        <end position="87"/>
    </location>
</feature>
<dbReference type="CDD" id="cd18186">
    <property type="entry name" value="BTB_POZ_ZBTB_KLHL-like"/>
    <property type="match status" value="1"/>
</dbReference>
<dbReference type="Gene3D" id="3.30.710.10">
    <property type="entry name" value="Potassium Channel Kv1.1, Chain A"/>
    <property type="match status" value="1"/>
</dbReference>
<dbReference type="InterPro" id="IPR000210">
    <property type="entry name" value="BTB/POZ_dom"/>
</dbReference>
<proteinExistence type="predicted"/>
<dbReference type="PANTHER" id="PTHR47843:SF2">
    <property type="entry name" value="BTB DOMAIN-CONTAINING PROTEIN"/>
    <property type="match status" value="1"/>
</dbReference>
<dbReference type="SUPFAM" id="SSF54695">
    <property type="entry name" value="POZ domain"/>
    <property type="match status" value="1"/>
</dbReference>
<dbReference type="PROSITE" id="PS50097">
    <property type="entry name" value="BTB"/>
    <property type="match status" value="1"/>
</dbReference>
<dbReference type="EMBL" id="JAWDJX010000007">
    <property type="protein sequence ID" value="KAK3055922.1"/>
    <property type="molecule type" value="Genomic_DNA"/>
</dbReference>
<dbReference type="PANTHER" id="PTHR47843">
    <property type="entry name" value="BTB DOMAIN-CONTAINING PROTEIN-RELATED"/>
    <property type="match status" value="1"/>
</dbReference>